<keyword evidence="2" id="KW-0596">Phosphopantetheine</keyword>
<dbReference type="NCBIfam" id="TIGR01733">
    <property type="entry name" value="AA-adenyl-dom"/>
    <property type="match status" value="3"/>
</dbReference>
<dbReference type="Gene3D" id="3.30.559.10">
    <property type="entry name" value="Chloramphenicol acetyltransferase-like domain"/>
    <property type="match status" value="3"/>
</dbReference>
<dbReference type="InterPro" id="IPR025110">
    <property type="entry name" value="AMP-bd_C"/>
</dbReference>
<dbReference type="PROSITE" id="PS50075">
    <property type="entry name" value="CARRIER"/>
    <property type="match status" value="3"/>
</dbReference>
<protein>
    <recommendedName>
        <fullName evidence="4">Carrier domain-containing protein</fullName>
    </recommendedName>
</protein>
<dbReference type="InterPro" id="IPR000873">
    <property type="entry name" value="AMP-dep_synth/lig_dom"/>
</dbReference>
<dbReference type="InterPro" id="IPR042099">
    <property type="entry name" value="ANL_N_sf"/>
</dbReference>
<comment type="cofactor">
    <cofactor evidence="1">
        <name>pantetheine 4'-phosphate</name>
        <dbReference type="ChEBI" id="CHEBI:47942"/>
    </cofactor>
</comment>
<dbReference type="PROSITE" id="PS00012">
    <property type="entry name" value="PHOSPHOPANTETHEINE"/>
    <property type="match status" value="2"/>
</dbReference>
<dbReference type="InterPro" id="IPR045851">
    <property type="entry name" value="AMP-bd_C_sf"/>
</dbReference>
<dbReference type="InterPro" id="IPR010071">
    <property type="entry name" value="AA_adenyl_dom"/>
</dbReference>
<dbReference type="Gene3D" id="3.40.50.12780">
    <property type="entry name" value="N-terminal domain of ligase-like"/>
    <property type="match status" value="3"/>
</dbReference>
<dbReference type="NCBIfam" id="NF003417">
    <property type="entry name" value="PRK04813.1"/>
    <property type="match status" value="3"/>
</dbReference>
<feature type="domain" description="Carrier" evidence="4">
    <location>
        <begin position="3011"/>
        <end position="3086"/>
    </location>
</feature>
<evidence type="ECO:0000256" key="3">
    <source>
        <dbReference type="ARBA" id="ARBA00022553"/>
    </source>
</evidence>
<reference evidence="5 6" key="1">
    <citation type="journal article" date="2019" name="Int. J. Syst. Evol. Microbiol.">
        <title>The Global Catalogue of Microorganisms (GCM) 10K type strain sequencing project: providing services to taxonomists for standard genome sequencing and annotation.</title>
        <authorList>
            <consortium name="The Broad Institute Genomics Platform"/>
            <consortium name="The Broad Institute Genome Sequencing Center for Infectious Disease"/>
            <person name="Wu L."/>
            <person name="Ma J."/>
        </authorList>
    </citation>
    <scope>NUCLEOTIDE SEQUENCE [LARGE SCALE GENOMIC DNA]</scope>
    <source>
        <strain evidence="5 6">JCM 13249</strain>
    </source>
</reference>
<dbReference type="Gene3D" id="3.30.300.30">
    <property type="match status" value="3"/>
</dbReference>
<dbReference type="InterPro" id="IPR020845">
    <property type="entry name" value="AMP-binding_CS"/>
</dbReference>
<gene>
    <name evidence="5" type="ORF">GCM10009681_05480</name>
</gene>
<dbReference type="Gene3D" id="3.30.559.30">
    <property type="entry name" value="Nonribosomal peptide synthetase, condensation domain"/>
    <property type="match status" value="3"/>
</dbReference>
<dbReference type="InterPro" id="IPR006162">
    <property type="entry name" value="Ppantetheine_attach_site"/>
</dbReference>
<dbReference type="SMART" id="SM00823">
    <property type="entry name" value="PKS_PP"/>
    <property type="match status" value="3"/>
</dbReference>
<dbReference type="InterPro" id="IPR009081">
    <property type="entry name" value="PP-bd_ACP"/>
</dbReference>
<dbReference type="SUPFAM" id="SSF52777">
    <property type="entry name" value="CoA-dependent acyltransferases"/>
    <property type="match status" value="6"/>
</dbReference>
<sequence>MTVAPCSPEQVRVWLASQLAGDQVAVPNATFGLRLRGPLDVGALKAAFAAVVARHEALRTVYLAPRAGGTGVRQRVVEPGDVAPDWLTGVDLRDVPAADREARAQELAARAAARRFDLGRAPQFHAWLLRVADDEHILLFVAHHINFDERSIDVVVADLAAAYGHAEQEPLPASYAGYAGWANERLAGPDADRRLAYWRERLAGVRPLDLPIRRGANGSTTESVRVSLPAGTVDRLRDAAGRGVTPFVALLTVLKLVLRRYSGEPDITVGTVSSGRQRLAWEPLVGCFYNLLALRTDLADADTFAQAATKVRRTVVEAMLREAPFDHVVVAVRPDRVPGVHPLFQVTLAVHGHRDGYGTWPGLDVDVWHHEVGAQALDLAIDATVRPDGGADLTLRHPVGAFEPGSVARLAAHLCAFATALAADPGRPLRATPMAPASETAELRRWNDTAVPVPDRTVLDLIRERAAAAPDAVAAHELTYRELMARVDTLAGRLQGAGVRPGDLVAICLDRGIDLLAAPLAVWRAGAAYLPVDPDYPPARQAFVLADSRATCVVTAANRAGDLPGHEATVVLVDDPAGAPAPVEARTDLAYVLYTSGSTGRPKGVEIGHAALTNFILGMRDLLHAGAGDRWLAVTSLAFDIAGLELFLPLVTGASLVIADDATGRDGRALAALVERHRVTHVQTTPSRWRLLLAADFASRVTALVGGEALPLDVARDLRGRVTRLVNVYGPTETTIWSTAWEVPADPREVVIGRPIANTQVHVLDPDGRPAPVGVPGELCVGGAGVARGYLGRPALTAERFVPNPVDGGRMYRTGDRARWRGDGVIEFLGRLDNQIKLAGHRIEPGEIEARLADCDGVAQAAVIAVPVDGTTQLVAYLVGDAVDPVALRAALARVLPAYQVPTYFVALDALPMTPNGKLDRAALPAPGRAAAARTAYEPPGTPTQALLAEVWSQVLGVERVGAADDFFVLGGHSLLAMRAAVGVSEAVGVDVPGLLVFAHSTLRDLAAAVDRLRAEAGPVAPPGHAGPAPGDALPLTFGQERLWFLNQLDPGDASYNIPLVYRLRGPVDARLLEAALGDVVARHDALRLRFTEHYGEPTQSVTPSGSVALEVLDTAGEPDPVGSAGALISGRTNAAFDLTAGGLLRATLVRVGADDHLLCLVVHHIVADGTSLAIILRDLHESYRAHRDGAAARLPELRWGYADYAVWQQRSLAELTTVDEARAYWLDRLADLPMLDLPTDRPRSAAPAVGGVVRARVPTELITRLERLGAGRRCTPFMALIAAYQLLLARLTGQPDVVVGSSGSGRTRAELTDVVGLFVHTLVLRGDLSDDPTFAELLDRTRAAALDAMRHQDVPFEQLLRGLPVTRDASRTPVFQTMFLLHTENTVEVPVLPGVAATLADDGFRQAKFDLMVDAWRVADGLDLSVSYRADLFDEATVRQWTDLFVALVRAVVDAPDRPVAALDLLPAQRRDVLLALGRGAPGRPFALLAAVRERAAAAPDAVAVACGPRTLTYRQLTERANHLAGELVARGAGPDRPVAVGLDRSPELIVALLAVLASGAAYLPVDLTYPDARIALMLHTAGARLALTSAPERFAGLPEVVTLGPDSPAAPAGPGIEPADADLAYVVFTSGSTGTPKAVGVPWGALASRVGWMRDAYALTASDVVAQVASVSFDAHVEEIWPALSVGARLLLVPPGEQPPDVWHAGVTVLDLPTSYWHALVAEGDGVGWPAALRLLILGGSAVRPDVYARWRARFGDRVRVVNTYGPTEAAVIATAGDLSASDVDGRVSMGGPLSDTSVYVLDGALRLVSPGVVGELCVGGAGLARGYLGQPGATAERFVPNPFAPGRLYRTGDRVRWRADGVLEFVGRVDEQVKVRGYRVEPGEVAAALQAVPGVGEAFAAALPDGGGGHTLVGWVTGPVDPSVVRERVAEVLPAYLVPSAVVAVDAIPLTVNGKVDVHALPRPDARAGAGEYVVPRGGAEELVASVWAHVLGVDRVGAGDDFFALGGHSLLAAKAAARLRALAHRDVPVGLVFRHPRLADFAAALGGLADAPGDGPLIPRRPADLVELPLTFGQERLWFLDRLEPGDPSYNIPLAYRLRGPVDADALERALGVVEGRHEALRMRFAERDGEPVQVVAPPGGVRLERLDASGAADPLGAAHGLVAARTNRGFELDNGAPVRAVLVRVAADDHLFCLVVHHIVGDGRSMALIVAELGAAYAALREGRAPDLPALRIGYGDVAVWQRGRADADPPQEEYWRRLLTDLPVLDLPTDRPRPTERGHDGDHLRVVVPAPLVARLHELALAQHGTPFMVLLAAYQLLLCRHAGQAEVMVGSTMEHRPLPELDPVVGFFVNTLVLRGDVGGDPSFRELLARTRESALAAYAQQDVPFERLLGRLDLPRDLGRTPLFQTMFVLHTEQHAGTQVLAGTRAEYVDGQFRQAKFDVSLDVWPDGDTLIAAFNYRTDLFDRATIAALAGRFVALLAALVDAPDAPVSALELMSAGERERLLALGTGPAGPAPVDVVALILDQARRAPDAVAATCGPQRLTYGELDARSGAVAAALAARGAGRVAVALERSTDLIVALLGVLRAGAAYVPLDLDYPSARLALMAAHSGASVLLTRSEVADRCAYLGLDAVCVDALPPAPVAGDRAGDLAYVVFTSGSTGTPKAVGVPWGALASRVGWMRDAYALTASDVVAQVASVSFDAHVEEIWPALSVGARLVLLPPGEQLPDVWGAEVTVLDLPTSYWDALVAEGDAMAWPAALRLLILGGSEVRPDVYARWRARFGDRVRVVNTYGPTEAAVIATAGDLSESDIGGRVSMGRPLSHTTAYVVDDALRLVPPGVVGELCVGGAGVARGYLGQPGLTAERFVPDPFAPGRLYRTGDRARWRGDGTLEFAGRVDEQVKVRGYRVEPGEIAAALRSVPGVGEAFAAALPDATGTHRLVAWITGDADAATVRKQVGELLPAHLVPSAVVAVDAIPLTVNGKVDVRGLPLPDARAGAGEYVAPRNAAEELVAEIWAQVLGVERVGAGDDFFALGGHSLLAMKTTARLRAATEMEIPVRLLFQHTTVAELAAAVEELLLADLDRLSDEEAALLLDGAR</sequence>
<dbReference type="Pfam" id="PF13193">
    <property type="entry name" value="AMP-binding_C"/>
    <property type="match status" value="3"/>
</dbReference>
<feature type="domain" description="Carrier" evidence="4">
    <location>
        <begin position="1978"/>
        <end position="2053"/>
    </location>
</feature>
<dbReference type="InterPro" id="IPR036736">
    <property type="entry name" value="ACP-like_sf"/>
</dbReference>
<comment type="caution">
    <text evidence="5">The sequence shown here is derived from an EMBL/GenBank/DDBJ whole genome shotgun (WGS) entry which is preliminary data.</text>
</comment>
<dbReference type="InterPro" id="IPR001242">
    <property type="entry name" value="Condensation_dom"/>
</dbReference>
<keyword evidence="3" id="KW-0597">Phosphoprotein</keyword>
<dbReference type="CDD" id="cd05930">
    <property type="entry name" value="A_NRPS"/>
    <property type="match status" value="3"/>
</dbReference>
<dbReference type="Proteomes" id="UP001500655">
    <property type="component" value="Unassembled WGS sequence"/>
</dbReference>
<evidence type="ECO:0000313" key="6">
    <source>
        <dbReference type="Proteomes" id="UP001500655"/>
    </source>
</evidence>
<dbReference type="Pfam" id="PF00668">
    <property type="entry name" value="Condensation"/>
    <property type="match status" value="3"/>
</dbReference>
<keyword evidence="6" id="KW-1185">Reference proteome</keyword>
<dbReference type="EMBL" id="BAAALS010000002">
    <property type="protein sequence ID" value="GAA1737698.1"/>
    <property type="molecule type" value="Genomic_DNA"/>
</dbReference>
<dbReference type="Pfam" id="PF00550">
    <property type="entry name" value="PP-binding"/>
    <property type="match status" value="3"/>
</dbReference>
<dbReference type="InterPro" id="IPR020806">
    <property type="entry name" value="PKS_PP-bd"/>
</dbReference>
<feature type="domain" description="Carrier" evidence="4">
    <location>
        <begin position="939"/>
        <end position="1014"/>
    </location>
</feature>
<evidence type="ECO:0000256" key="1">
    <source>
        <dbReference type="ARBA" id="ARBA00001957"/>
    </source>
</evidence>
<name>A0ABN2JSV9_9ACTN</name>
<evidence type="ECO:0000256" key="2">
    <source>
        <dbReference type="ARBA" id="ARBA00022450"/>
    </source>
</evidence>
<dbReference type="SUPFAM" id="SSF47336">
    <property type="entry name" value="ACP-like"/>
    <property type="match status" value="3"/>
</dbReference>
<dbReference type="PROSITE" id="PS00455">
    <property type="entry name" value="AMP_BINDING"/>
    <property type="match status" value="3"/>
</dbReference>
<evidence type="ECO:0000259" key="4">
    <source>
        <dbReference type="PROSITE" id="PS50075"/>
    </source>
</evidence>
<dbReference type="InterPro" id="IPR023213">
    <property type="entry name" value="CAT-like_dom_sf"/>
</dbReference>
<dbReference type="Gene3D" id="1.10.1200.10">
    <property type="entry name" value="ACP-like"/>
    <property type="match status" value="3"/>
</dbReference>
<dbReference type="Pfam" id="PF00501">
    <property type="entry name" value="AMP-binding"/>
    <property type="match status" value="3"/>
</dbReference>
<proteinExistence type="predicted"/>
<organism evidence="5 6">
    <name type="scientific">Luedemannella helvata</name>
    <dbReference type="NCBI Taxonomy" id="349315"/>
    <lineage>
        <taxon>Bacteria</taxon>
        <taxon>Bacillati</taxon>
        <taxon>Actinomycetota</taxon>
        <taxon>Actinomycetes</taxon>
        <taxon>Micromonosporales</taxon>
        <taxon>Micromonosporaceae</taxon>
        <taxon>Luedemannella</taxon>
    </lineage>
</organism>
<evidence type="ECO:0000313" key="5">
    <source>
        <dbReference type="EMBL" id="GAA1737698.1"/>
    </source>
</evidence>
<dbReference type="RefSeq" id="WP_344076387.1">
    <property type="nucleotide sequence ID" value="NZ_BAAALS010000002.1"/>
</dbReference>
<dbReference type="SUPFAM" id="SSF56801">
    <property type="entry name" value="Acetyl-CoA synthetase-like"/>
    <property type="match status" value="3"/>
</dbReference>
<dbReference type="CDD" id="cd19531">
    <property type="entry name" value="LCL_NRPS-like"/>
    <property type="match status" value="3"/>
</dbReference>
<dbReference type="PANTHER" id="PTHR45527:SF1">
    <property type="entry name" value="FATTY ACID SYNTHASE"/>
    <property type="match status" value="1"/>
</dbReference>
<dbReference type="PANTHER" id="PTHR45527">
    <property type="entry name" value="NONRIBOSOMAL PEPTIDE SYNTHETASE"/>
    <property type="match status" value="1"/>
</dbReference>
<accession>A0ABN2JSV9</accession>